<dbReference type="InterPro" id="IPR005135">
    <property type="entry name" value="Endo/exonuclease/phosphatase"/>
</dbReference>
<evidence type="ECO:0000313" key="2">
    <source>
        <dbReference type="EMBL" id="KAF2802659.1"/>
    </source>
</evidence>
<reference evidence="4" key="2">
    <citation type="submission" date="2020-04" db="EMBL/GenBank/DDBJ databases">
        <authorList>
            <consortium name="NCBI Genome Project"/>
        </authorList>
    </citation>
    <scope>NUCLEOTIDE SEQUENCE</scope>
    <source>
        <strain evidence="4">CBS 304.34</strain>
    </source>
</reference>
<dbReference type="AlphaFoldDB" id="A0A6A6Y1Z0"/>
<reference evidence="4" key="3">
    <citation type="submission" date="2025-04" db="UniProtKB">
        <authorList>
            <consortium name="RefSeq"/>
        </authorList>
    </citation>
    <scope>IDENTIFICATION</scope>
    <source>
        <strain evidence="4">CBS 304.34</strain>
    </source>
</reference>
<organism evidence="2">
    <name type="scientific">Mytilinidion resinicola</name>
    <dbReference type="NCBI Taxonomy" id="574789"/>
    <lineage>
        <taxon>Eukaryota</taxon>
        <taxon>Fungi</taxon>
        <taxon>Dikarya</taxon>
        <taxon>Ascomycota</taxon>
        <taxon>Pezizomycotina</taxon>
        <taxon>Dothideomycetes</taxon>
        <taxon>Pleosporomycetidae</taxon>
        <taxon>Mytilinidiales</taxon>
        <taxon>Mytilinidiaceae</taxon>
        <taxon>Mytilinidion</taxon>
    </lineage>
</organism>
<reference evidence="2 4" key="1">
    <citation type="journal article" date="2020" name="Stud. Mycol.">
        <title>101 Dothideomycetes genomes: a test case for predicting lifestyles and emergence of pathogens.</title>
        <authorList>
            <person name="Haridas S."/>
            <person name="Albert R."/>
            <person name="Binder M."/>
            <person name="Bloem J."/>
            <person name="Labutti K."/>
            <person name="Salamov A."/>
            <person name="Andreopoulos B."/>
            <person name="Baker S."/>
            <person name="Barry K."/>
            <person name="Bills G."/>
            <person name="Bluhm B."/>
            <person name="Cannon C."/>
            <person name="Castanera R."/>
            <person name="Culley D."/>
            <person name="Daum C."/>
            <person name="Ezra D."/>
            <person name="Gonzalez J."/>
            <person name="Henrissat B."/>
            <person name="Kuo A."/>
            <person name="Liang C."/>
            <person name="Lipzen A."/>
            <person name="Lutzoni F."/>
            <person name="Magnuson J."/>
            <person name="Mondo S."/>
            <person name="Nolan M."/>
            <person name="Ohm R."/>
            <person name="Pangilinan J."/>
            <person name="Park H.-J."/>
            <person name="Ramirez L."/>
            <person name="Alfaro M."/>
            <person name="Sun H."/>
            <person name="Tritt A."/>
            <person name="Yoshinaga Y."/>
            <person name="Zwiers L.-H."/>
            <person name="Turgeon B."/>
            <person name="Goodwin S."/>
            <person name="Spatafora J."/>
            <person name="Crous P."/>
            <person name="Grigoriev I."/>
        </authorList>
    </citation>
    <scope>NUCLEOTIDE SEQUENCE</scope>
    <source>
        <strain evidence="2 4">CBS 304.34</strain>
    </source>
</reference>
<accession>A0A6A6Y1Z0</accession>
<dbReference type="SUPFAM" id="SSF56219">
    <property type="entry name" value="DNase I-like"/>
    <property type="match status" value="1"/>
</dbReference>
<evidence type="ECO:0000313" key="4">
    <source>
        <dbReference type="RefSeq" id="XP_033569623.1"/>
    </source>
</evidence>
<feature type="non-terminal residue" evidence="2">
    <location>
        <position position="241"/>
    </location>
</feature>
<dbReference type="GO" id="GO:0003824">
    <property type="term" value="F:catalytic activity"/>
    <property type="evidence" value="ECO:0007669"/>
    <property type="project" value="InterPro"/>
</dbReference>
<protein>
    <submittedName>
        <fullName evidence="2 4">DNase I-like protein</fullName>
    </submittedName>
</protein>
<dbReference type="RefSeq" id="XP_033569623.1">
    <property type="nucleotide sequence ID" value="XM_033716219.1"/>
</dbReference>
<dbReference type="Pfam" id="PF14529">
    <property type="entry name" value="Exo_endo_phos_2"/>
    <property type="match status" value="1"/>
</dbReference>
<evidence type="ECO:0000313" key="3">
    <source>
        <dbReference type="Proteomes" id="UP000504636"/>
    </source>
</evidence>
<dbReference type="GeneID" id="54457112"/>
<gene>
    <name evidence="2 4" type="ORF">BDZ99DRAFT_401309</name>
</gene>
<keyword evidence="3" id="KW-1185">Reference proteome</keyword>
<name>A0A6A6Y1Z0_9PEZI</name>
<dbReference type="EMBL" id="MU003722">
    <property type="protein sequence ID" value="KAF2802659.1"/>
    <property type="molecule type" value="Genomic_DNA"/>
</dbReference>
<dbReference type="Gene3D" id="3.60.10.10">
    <property type="entry name" value="Endonuclease/exonuclease/phosphatase"/>
    <property type="match status" value="1"/>
</dbReference>
<proteinExistence type="predicted"/>
<evidence type="ECO:0000259" key="1">
    <source>
        <dbReference type="Pfam" id="PF14529"/>
    </source>
</evidence>
<dbReference type="Proteomes" id="UP000504636">
    <property type="component" value="Unplaced"/>
</dbReference>
<feature type="domain" description="Endonuclease/exonuclease/phosphatase" evidence="1">
    <location>
        <begin position="107"/>
        <end position="221"/>
    </location>
</feature>
<sequence length="241" mass="28063">MPTHRKTITIVQYNAHASRDTVLVEFLRRMEETEDRPMVIAIQEPWRPQSRNTTTATPSYYLAHADIPDVRTCFYINKEIALSDWEIQVHSKDLCTLLLRLQDRTVQIHNLYNPQPRGHTAELPGLFTPGHEHMLVGDFNLHHPLWGGERVVAVEDEAAELVRVTRAAGLQLTTERGIETWRRNHQRTTIDLAFTSRWLTERVLQCQIKDSWHTDSDHWPVLTEFDIQPPEAMEPPGRPLW</sequence>
<dbReference type="OrthoDB" id="3693100at2759"/>
<dbReference type="InterPro" id="IPR036691">
    <property type="entry name" value="Endo/exonu/phosph_ase_sf"/>
</dbReference>